<dbReference type="InterPro" id="IPR050223">
    <property type="entry name" value="D-isomer_2-hydroxyacid_DH"/>
</dbReference>
<dbReference type="SUPFAM" id="SSF51735">
    <property type="entry name" value="NAD(P)-binding Rossmann-fold domains"/>
    <property type="match status" value="1"/>
</dbReference>
<dbReference type="FunFam" id="3.40.50.720:FF:000213">
    <property type="entry name" value="Putative 2-hydroxyacid dehydrogenase"/>
    <property type="match status" value="1"/>
</dbReference>
<sequence>MSDAPPVVLLSHEMLAMMEPALVAQGWRVARRWALTDEERGAVRAIVHAGEIPLEPEFLASLPRLGLIACVSVGYDGVDVPWCRARGLEVTHAKGLNAEDVADHALGLLIASWRNIVTGDAVVRGGGWRHDNRMAPRPGLKGRKLGIVGLGFIGEAVARRAEAFGMAVAWWGPNPKPAPWPRADSLLALARDSDILVVASRADASNCGLISAEVIEAVGPRGLIVNVARGSVIDEDALIAALKDGRLGRAALDVFVEEPTPAERWADVPGAVLTPHTAGGTTDSIPRMVAQALDNVRRFLAGEPVASAV</sequence>
<dbReference type="Pfam" id="PF00389">
    <property type="entry name" value="2-Hacid_dh"/>
    <property type="match status" value="1"/>
</dbReference>
<dbReference type="Gene3D" id="3.40.50.720">
    <property type="entry name" value="NAD(P)-binding Rossmann-like Domain"/>
    <property type="match status" value="2"/>
</dbReference>
<evidence type="ECO:0000256" key="2">
    <source>
        <dbReference type="ARBA" id="ARBA00023002"/>
    </source>
</evidence>
<evidence type="ECO:0000256" key="3">
    <source>
        <dbReference type="ARBA" id="ARBA00023027"/>
    </source>
</evidence>
<dbReference type="CDD" id="cd12156">
    <property type="entry name" value="HPPR"/>
    <property type="match status" value="1"/>
</dbReference>
<comment type="caution">
    <text evidence="7">The sequence shown here is derived from an EMBL/GenBank/DDBJ whole genome shotgun (WGS) entry which is preliminary data.</text>
</comment>
<dbReference type="GO" id="GO:0005829">
    <property type="term" value="C:cytosol"/>
    <property type="evidence" value="ECO:0007669"/>
    <property type="project" value="TreeGrafter"/>
</dbReference>
<keyword evidence="3" id="KW-0520">NAD</keyword>
<evidence type="ECO:0000256" key="1">
    <source>
        <dbReference type="ARBA" id="ARBA00022857"/>
    </source>
</evidence>
<evidence type="ECO:0000313" key="8">
    <source>
        <dbReference type="Proteomes" id="UP000249842"/>
    </source>
</evidence>
<dbReference type="EMBL" id="QFYP01000001">
    <property type="protein sequence ID" value="RAK58742.1"/>
    <property type="molecule type" value="Genomic_DNA"/>
</dbReference>
<keyword evidence="8" id="KW-1185">Reference proteome</keyword>
<gene>
    <name evidence="7" type="ORF">DJ021_02455</name>
</gene>
<evidence type="ECO:0000256" key="4">
    <source>
        <dbReference type="RuleBase" id="RU003719"/>
    </source>
</evidence>
<dbReference type="Pfam" id="PF02826">
    <property type="entry name" value="2-Hacid_dh_C"/>
    <property type="match status" value="1"/>
</dbReference>
<keyword evidence="1" id="KW-0521">NADP</keyword>
<dbReference type="GO" id="GO:0051287">
    <property type="term" value="F:NAD binding"/>
    <property type="evidence" value="ECO:0007669"/>
    <property type="project" value="InterPro"/>
</dbReference>
<reference evidence="8" key="1">
    <citation type="submission" date="2018-05" db="EMBL/GenBank/DDBJ databases">
        <authorList>
            <person name="Li X."/>
        </authorList>
    </citation>
    <scope>NUCLEOTIDE SEQUENCE [LARGE SCALE GENOMIC DNA]</scope>
    <source>
        <strain evidence="8">HKS-05</strain>
    </source>
</reference>
<protein>
    <submittedName>
        <fullName evidence="7">2-hydroxyacid dehydrogenase</fullName>
    </submittedName>
</protein>
<dbReference type="SUPFAM" id="SSF52283">
    <property type="entry name" value="Formate/glycerate dehydrogenase catalytic domain-like"/>
    <property type="match status" value="1"/>
</dbReference>
<dbReference type="InterPro" id="IPR036291">
    <property type="entry name" value="NAD(P)-bd_dom_sf"/>
</dbReference>
<proteinExistence type="inferred from homology"/>
<name>A0A328AUB7_9CAUL</name>
<dbReference type="Proteomes" id="UP000249842">
    <property type="component" value="Unassembled WGS sequence"/>
</dbReference>
<evidence type="ECO:0000259" key="5">
    <source>
        <dbReference type="Pfam" id="PF00389"/>
    </source>
</evidence>
<feature type="domain" description="D-isomer specific 2-hydroxyacid dehydrogenase catalytic" evidence="5">
    <location>
        <begin position="41"/>
        <end position="309"/>
    </location>
</feature>
<evidence type="ECO:0000313" key="7">
    <source>
        <dbReference type="EMBL" id="RAK58742.1"/>
    </source>
</evidence>
<keyword evidence="2 4" id="KW-0560">Oxidoreductase</keyword>
<dbReference type="PANTHER" id="PTHR10996">
    <property type="entry name" value="2-HYDROXYACID DEHYDROGENASE-RELATED"/>
    <property type="match status" value="1"/>
</dbReference>
<dbReference type="GO" id="GO:0030267">
    <property type="term" value="F:glyoxylate reductase (NADPH) activity"/>
    <property type="evidence" value="ECO:0007669"/>
    <property type="project" value="TreeGrafter"/>
</dbReference>
<dbReference type="OrthoDB" id="9793626at2"/>
<dbReference type="PANTHER" id="PTHR10996:SF178">
    <property type="entry name" value="2-HYDROXYACID DEHYDROGENASE YGL185C-RELATED"/>
    <property type="match status" value="1"/>
</dbReference>
<dbReference type="AlphaFoldDB" id="A0A328AUB7"/>
<comment type="similarity">
    <text evidence="4">Belongs to the D-isomer specific 2-hydroxyacid dehydrogenase family.</text>
</comment>
<feature type="domain" description="D-isomer specific 2-hydroxyacid dehydrogenase NAD-binding" evidence="6">
    <location>
        <begin position="106"/>
        <end position="278"/>
    </location>
</feature>
<accession>A0A328AUB7</accession>
<dbReference type="GO" id="GO:0016618">
    <property type="term" value="F:hydroxypyruvate reductase [NAD(P)H] activity"/>
    <property type="evidence" value="ECO:0007669"/>
    <property type="project" value="TreeGrafter"/>
</dbReference>
<dbReference type="InterPro" id="IPR006140">
    <property type="entry name" value="D-isomer_DH_NAD-bd"/>
</dbReference>
<organism evidence="7 8">
    <name type="scientific">Phenylobacterium hankyongense</name>
    <dbReference type="NCBI Taxonomy" id="1813876"/>
    <lineage>
        <taxon>Bacteria</taxon>
        <taxon>Pseudomonadati</taxon>
        <taxon>Pseudomonadota</taxon>
        <taxon>Alphaproteobacteria</taxon>
        <taxon>Caulobacterales</taxon>
        <taxon>Caulobacteraceae</taxon>
        <taxon>Phenylobacterium</taxon>
    </lineage>
</organism>
<dbReference type="InterPro" id="IPR006139">
    <property type="entry name" value="D-isomer_2_OHA_DH_cat_dom"/>
</dbReference>
<dbReference type="RefSeq" id="WP_111456035.1">
    <property type="nucleotide sequence ID" value="NZ_QFYP01000001.1"/>
</dbReference>
<evidence type="ECO:0000259" key="6">
    <source>
        <dbReference type="Pfam" id="PF02826"/>
    </source>
</evidence>